<name>A0A401XNV0_9FLAO</name>
<evidence type="ECO:0000313" key="1">
    <source>
        <dbReference type="EMBL" id="GCD78689.1"/>
    </source>
</evidence>
<dbReference type="PROSITE" id="PS51257">
    <property type="entry name" value="PROKAR_LIPOPROTEIN"/>
    <property type="match status" value="1"/>
</dbReference>
<sequence>MNEIIRRAMKVPGILIAVIILFSSCLKDKFDFDSFKDIELSPEIWVPFGEVSLRLSDLSRDTSLISIDQDGFITIVLKKDSILKTTLSKALLFPDQDTVPLAAVTGQQTTADVAISLFNDAEVKKIYFDTLEISWSIPSSVPQGVEMSLQFTQSQHEIGPLTLQVNNINNAPGVYHKSNFYNGILDLSKGNTTHNTLQLIISALQYPSSIPAGTPIPCFINITKLKVKGMEGYIGNSQIELPVVNSILNLKGLEKFREGITFSNPKLDLSIYNNTGLEIGFEPIISGATATGNVTVLQMPNITISKAPNPGLFSTTQVQLNNSNSNLAEMLKKLPEFLIISGSIELNPNGKQNNFLFNNEEIIVNGLFEIPLEFSAKDMYFEKEISNFKFWNSSSTNLPEFIEFEFTSENGFPFELSVSAIFLDSITNSVIRIYDIDVLKPATVNTSGRVISPNTYRSTLRINESDLTALNAAKSFYLRVKINTPDNGNQSVKIYDSYYFKTRLAAKAKLKFKPVK</sequence>
<protein>
    <submittedName>
        <fullName evidence="1">Uncharacterized protein</fullName>
    </submittedName>
</protein>
<organism evidence="1 2">
    <name type="scientific">Thermaurantimonas aggregans</name>
    <dbReference type="NCBI Taxonomy" id="2173829"/>
    <lineage>
        <taxon>Bacteria</taxon>
        <taxon>Pseudomonadati</taxon>
        <taxon>Bacteroidota</taxon>
        <taxon>Flavobacteriia</taxon>
        <taxon>Flavobacteriales</taxon>
        <taxon>Schleiferiaceae</taxon>
        <taxon>Thermaurantimonas</taxon>
    </lineage>
</organism>
<comment type="caution">
    <text evidence="1">The sequence shown here is derived from an EMBL/GenBank/DDBJ whole genome shotgun (WGS) entry which is preliminary data.</text>
</comment>
<dbReference type="EMBL" id="BHZE01000032">
    <property type="protein sequence ID" value="GCD78689.1"/>
    <property type="molecule type" value="Genomic_DNA"/>
</dbReference>
<accession>A0A401XNV0</accession>
<dbReference type="Proteomes" id="UP000286715">
    <property type="component" value="Unassembled WGS sequence"/>
</dbReference>
<reference evidence="1 2" key="1">
    <citation type="submission" date="2018-11" db="EMBL/GenBank/DDBJ databases">
        <title>Schleiferia aggregans sp. nov., a moderately thermophilic heterotrophic bacterium isolated from microbial mats at a terrestrial hot spring.</title>
        <authorList>
            <person name="Iino T."/>
            <person name="Ohkuma M."/>
            <person name="Haruta S."/>
        </authorList>
    </citation>
    <scope>NUCLEOTIDE SEQUENCE [LARGE SCALE GENOMIC DNA]</scope>
    <source>
        <strain evidence="1 2">LA</strain>
    </source>
</reference>
<proteinExistence type="predicted"/>
<dbReference type="AlphaFoldDB" id="A0A401XNV0"/>
<evidence type="ECO:0000313" key="2">
    <source>
        <dbReference type="Proteomes" id="UP000286715"/>
    </source>
</evidence>
<dbReference type="OrthoDB" id="907411at2"/>
<gene>
    <name evidence="1" type="ORF">JCM31826_21710</name>
</gene>
<keyword evidence="2" id="KW-1185">Reference proteome</keyword>
<dbReference type="RefSeq" id="WP_124398741.1">
    <property type="nucleotide sequence ID" value="NZ_BHZE01000032.1"/>
</dbReference>